<gene>
    <name evidence="1" type="ORF">GIL414_LOCUS84300</name>
</gene>
<proteinExistence type="predicted"/>
<sequence length="128" mass="14702">SLSYGPLSFSLDINEEWNRIGGQYDWPEYEVLPKSYWNYGLILTNDHDLIIERQKKKNDRLNPFIRTNVPLQLEVRARRIPSWIADDQNVVGLLPQSPVASSEPDELIKLIPMGAARLRITAFPTIAL</sequence>
<protein>
    <submittedName>
        <fullName evidence="1">Uncharacterized protein</fullName>
    </submittedName>
</protein>
<dbReference type="EMBL" id="CAJOBJ010365852">
    <property type="protein sequence ID" value="CAF5220962.1"/>
    <property type="molecule type" value="Genomic_DNA"/>
</dbReference>
<accession>A0A8S3JUZ0</accession>
<dbReference type="Proteomes" id="UP000681720">
    <property type="component" value="Unassembled WGS sequence"/>
</dbReference>
<organism evidence="1 2">
    <name type="scientific">Rotaria magnacalcarata</name>
    <dbReference type="NCBI Taxonomy" id="392030"/>
    <lineage>
        <taxon>Eukaryota</taxon>
        <taxon>Metazoa</taxon>
        <taxon>Spiralia</taxon>
        <taxon>Gnathifera</taxon>
        <taxon>Rotifera</taxon>
        <taxon>Eurotatoria</taxon>
        <taxon>Bdelloidea</taxon>
        <taxon>Philodinida</taxon>
        <taxon>Philodinidae</taxon>
        <taxon>Rotaria</taxon>
    </lineage>
</organism>
<comment type="caution">
    <text evidence="1">The sequence shown here is derived from an EMBL/GenBank/DDBJ whole genome shotgun (WGS) entry which is preliminary data.</text>
</comment>
<name>A0A8S3JUZ0_9BILA</name>
<dbReference type="AlphaFoldDB" id="A0A8S3JUZ0"/>
<evidence type="ECO:0000313" key="2">
    <source>
        <dbReference type="Proteomes" id="UP000681720"/>
    </source>
</evidence>
<reference evidence="1" key="1">
    <citation type="submission" date="2021-02" db="EMBL/GenBank/DDBJ databases">
        <authorList>
            <person name="Nowell W R."/>
        </authorList>
    </citation>
    <scope>NUCLEOTIDE SEQUENCE</scope>
</reference>
<feature type="non-terminal residue" evidence="1">
    <location>
        <position position="1"/>
    </location>
</feature>
<evidence type="ECO:0000313" key="1">
    <source>
        <dbReference type="EMBL" id="CAF5220962.1"/>
    </source>
</evidence>